<evidence type="ECO:0000256" key="1">
    <source>
        <dbReference type="SAM" id="Phobius"/>
    </source>
</evidence>
<proteinExistence type="predicted"/>
<keyword evidence="3" id="KW-1185">Reference proteome</keyword>
<reference evidence="2" key="1">
    <citation type="submission" date="2025-08" db="UniProtKB">
        <authorList>
            <consortium name="Ensembl"/>
        </authorList>
    </citation>
    <scope>IDENTIFICATION</scope>
</reference>
<dbReference type="Proteomes" id="UP000694414">
    <property type="component" value="Unplaced"/>
</dbReference>
<dbReference type="PANTHER" id="PTHR23267">
    <property type="entry name" value="IMMUNOGLOBULIN LIGHT CHAIN"/>
    <property type="match status" value="1"/>
</dbReference>
<dbReference type="Ensembl" id="ENSPSMT00000026584.1">
    <property type="protein sequence ID" value="ENSPSMP00000022881.1"/>
    <property type="gene ID" value="ENSPSMG00000016213.1"/>
</dbReference>
<dbReference type="SUPFAM" id="SSF48726">
    <property type="entry name" value="Immunoglobulin"/>
    <property type="match status" value="1"/>
</dbReference>
<dbReference type="InterPro" id="IPR036179">
    <property type="entry name" value="Ig-like_dom_sf"/>
</dbReference>
<keyword evidence="1" id="KW-1133">Transmembrane helix</keyword>
<dbReference type="Gene3D" id="2.60.40.10">
    <property type="entry name" value="Immunoglobulins"/>
    <property type="match status" value="1"/>
</dbReference>
<dbReference type="GeneTree" id="ENSGT00940000154413"/>
<dbReference type="AlphaFoldDB" id="A0A8C9A1U2"/>
<feature type="transmembrane region" description="Helical" evidence="1">
    <location>
        <begin position="154"/>
        <end position="176"/>
    </location>
</feature>
<evidence type="ECO:0000313" key="2">
    <source>
        <dbReference type="Ensembl" id="ENSPSMP00000022881.1"/>
    </source>
</evidence>
<dbReference type="InterPro" id="IPR013783">
    <property type="entry name" value="Ig-like_fold"/>
</dbReference>
<keyword evidence="1" id="KW-0472">Membrane</keyword>
<evidence type="ECO:0000313" key="3">
    <source>
        <dbReference type="Proteomes" id="UP000694414"/>
    </source>
</evidence>
<accession>A0A8C9A1U2</accession>
<name>A0A8C9A1U2_PROSS</name>
<keyword evidence="1" id="KW-0812">Transmembrane</keyword>
<sequence>MVLLGSGLAVDSTPHHQCLPGPTCPGPSLILLQYLLWLHPLTHWALAFLSPASLSLSPYERSTLTCRASQSKPGQAPRILIWGASTRAPGIPPQFRGSGSGTDSALTISSPKPGDLALCHSCQHGSGQPTVSHRETKSSGRPLVVFLLKPAASFLWWLLSFSIFAFLFLFSFFEILRF</sequence>
<reference evidence="2" key="2">
    <citation type="submission" date="2025-09" db="UniProtKB">
        <authorList>
            <consortium name="Ensembl"/>
        </authorList>
    </citation>
    <scope>IDENTIFICATION</scope>
</reference>
<organism evidence="2 3">
    <name type="scientific">Prolemur simus</name>
    <name type="common">Greater bamboo lemur</name>
    <name type="synonym">Hapalemur simus</name>
    <dbReference type="NCBI Taxonomy" id="1328070"/>
    <lineage>
        <taxon>Eukaryota</taxon>
        <taxon>Metazoa</taxon>
        <taxon>Chordata</taxon>
        <taxon>Craniata</taxon>
        <taxon>Vertebrata</taxon>
        <taxon>Euteleostomi</taxon>
        <taxon>Mammalia</taxon>
        <taxon>Eutheria</taxon>
        <taxon>Euarchontoglires</taxon>
        <taxon>Primates</taxon>
        <taxon>Strepsirrhini</taxon>
        <taxon>Lemuriformes</taxon>
        <taxon>Lemuridae</taxon>
        <taxon>Prolemur</taxon>
    </lineage>
</organism>
<dbReference type="InterPro" id="IPR050150">
    <property type="entry name" value="IgV_Light_Chain"/>
</dbReference>
<protein>
    <submittedName>
        <fullName evidence="2">Uncharacterized protein</fullName>
    </submittedName>
</protein>